<keyword evidence="2" id="KW-1185">Reference proteome</keyword>
<name>A0A0D3IB67_EMIH1</name>
<sequence>MGHLLGGVAGGRLSLPPPRVRLVSLFVYSSLVSCAASWAGWRGGRLSLPPPRVSLVSLFVYSSHASCAASWAAWRAGGCLCRRLDGRAAVSAAASSEPRLALRLLEPRLVCRLVGGVAGGRLSLPPPRVSLVSLFVYSSLVSCAASWAAWRGRRLPLPPPRVSLVSLFVYSSLVSCAASWAA</sequence>
<dbReference type="Proteomes" id="UP000013827">
    <property type="component" value="Unassembled WGS sequence"/>
</dbReference>
<dbReference type="PaxDb" id="2903-EOD08502"/>
<evidence type="ECO:0000313" key="1">
    <source>
        <dbReference type="EnsemblProtists" id="EOD08502"/>
    </source>
</evidence>
<evidence type="ECO:0000313" key="2">
    <source>
        <dbReference type="Proteomes" id="UP000013827"/>
    </source>
</evidence>
<dbReference type="RefSeq" id="XP_005760931.1">
    <property type="nucleotide sequence ID" value="XM_005760874.1"/>
</dbReference>
<protein>
    <recommendedName>
        <fullName evidence="3">Peptidase S54 rhomboid domain-containing protein</fullName>
    </recommendedName>
</protein>
<accession>A0A0D3IB67</accession>
<proteinExistence type="predicted"/>
<reference evidence="2" key="1">
    <citation type="journal article" date="2013" name="Nature">
        <title>Pan genome of the phytoplankton Emiliania underpins its global distribution.</title>
        <authorList>
            <person name="Read B.A."/>
            <person name="Kegel J."/>
            <person name="Klute M.J."/>
            <person name="Kuo A."/>
            <person name="Lefebvre S.C."/>
            <person name="Maumus F."/>
            <person name="Mayer C."/>
            <person name="Miller J."/>
            <person name="Monier A."/>
            <person name="Salamov A."/>
            <person name="Young J."/>
            <person name="Aguilar M."/>
            <person name="Claverie J.M."/>
            <person name="Frickenhaus S."/>
            <person name="Gonzalez K."/>
            <person name="Herman E.K."/>
            <person name="Lin Y.C."/>
            <person name="Napier J."/>
            <person name="Ogata H."/>
            <person name="Sarno A.F."/>
            <person name="Shmutz J."/>
            <person name="Schroeder D."/>
            <person name="de Vargas C."/>
            <person name="Verret F."/>
            <person name="von Dassow P."/>
            <person name="Valentin K."/>
            <person name="Van de Peer Y."/>
            <person name="Wheeler G."/>
            <person name="Dacks J.B."/>
            <person name="Delwiche C.F."/>
            <person name="Dyhrman S.T."/>
            <person name="Glockner G."/>
            <person name="John U."/>
            <person name="Richards T."/>
            <person name="Worden A.Z."/>
            <person name="Zhang X."/>
            <person name="Grigoriev I.V."/>
            <person name="Allen A.E."/>
            <person name="Bidle K."/>
            <person name="Borodovsky M."/>
            <person name="Bowler C."/>
            <person name="Brownlee C."/>
            <person name="Cock J.M."/>
            <person name="Elias M."/>
            <person name="Gladyshev V.N."/>
            <person name="Groth M."/>
            <person name="Guda C."/>
            <person name="Hadaegh A."/>
            <person name="Iglesias-Rodriguez M.D."/>
            <person name="Jenkins J."/>
            <person name="Jones B.M."/>
            <person name="Lawson T."/>
            <person name="Leese F."/>
            <person name="Lindquist E."/>
            <person name="Lobanov A."/>
            <person name="Lomsadze A."/>
            <person name="Malik S.B."/>
            <person name="Marsh M.E."/>
            <person name="Mackinder L."/>
            <person name="Mock T."/>
            <person name="Mueller-Roeber B."/>
            <person name="Pagarete A."/>
            <person name="Parker M."/>
            <person name="Probert I."/>
            <person name="Quesneville H."/>
            <person name="Raines C."/>
            <person name="Rensing S.A."/>
            <person name="Riano-Pachon D.M."/>
            <person name="Richier S."/>
            <person name="Rokitta S."/>
            <person name="Shiraiwa Y."/>
            <person name="Soanes D.M."/>
            <person name="van der Giezen M."/>
            <person name="Wahlund T.M."/>
            <person name="Williams B."/>
            <person name="Wilson W."/>
            <person name="Wolfe G."/>
            <person name="Wurch L.L."/>
        </authorList>
    </citation>
    <scope>NUCLEOTIDE SEQUENCE</scope>
</reference>
<evidence type="ECO:0008006" key="3">
    <source>
        <dbReference type="Google" id="ProtNLM"/>
    </source>
</evidence>
<dbReference type="HOGENOM" id="CLU_144461_0_0_1"/>
<organism evidence="1 2">
    <name type="scientific">Emiliania huxleyi (strain CCMP1516)</name>
    <dbReference type="NCBI Taxonomy" id="280463"/>
    <lineage>
        <taxon>Eukaryota</taxon>
        <taxon>Haptista</taxon>
        <taxon>Haptophyta</taxon>
        <taxon>Prymnesiophyceae</taxon>
        <taxon>Isochrysidales</taxon>
        <taxon>Noelaerhabdaceae</taxon>
        <taxon>Emiliania</taxon>
    </lineage>
</organism>
<dbReference type="KEGG" id="ehx:EMIHUDRAFT_249036"/>
<reference evidence="1" key="2">
    <citation type="submission" date="2024-10" db="UniProtKB">
        <authorList>
            <consortium name="EnsemblProtists"/>
        </authorList>
    </citation>
    <scope>IDENTIFICATION</scope>
</reference>
<dbReference type="AlphaFoldDB" id="A0A0D3IB67"/>
<dbReference type="GeneID" id="17254655"/>
<dbReference type="EnsemblProtists" id="EOD08502">
    <property type="protein sequence ID" value="EOD08502"/>
    <property type="gene ID" value="EMIHUDRAFT_249036"/>
</dbReference>